<accession>A0A9E6UPL9</accession>
<gene>
    <name evidence="2" type="ORF">K6K41_25230</name>
</gene>
<evidence type="ECO:0000313" key="3">
    <source>
        <dbReference type="Proteomes" id="UP000825701"/>
    </source>
</evidence>
<dbReference type="KEGG" id="cmet:K6K41_25230"/>
<keyword evidence="1" id="KW-0732">Signal</keyword>
<evidence type="ECO:0000313" key="2">
    <source>
        <dbReference type="EMBL" id="QZN99899.1"/>
    </source>
</evidence>
<dbReference type="InterPro" id="IPR010642">
    <property type="entry name" value="Invasion_prot_B"/>
</dbReference>
<evidence type="ECO:0000256" key="1">
    <source>
        <dbReference type="SAM" id="SignalP"/>
    </source>
</evidence>
<name>A0A9E6UPL9_9HYPH</name>
<sequence>MKRTGLSAAVLILMLGSAAEAATQKNLGRFESWSVWTYDDGERKGCFIYANPSAAFPRAADHGLVSFFVRSTTREDVRSEASLQFGYDQSAKAEGRAVIGGENFQLLTEGKAAWLSRPREDELLAAMRSGAKMTVSTVSKRGSQTRYEFSLKGVSDAMRVLRRHCP</sequence>
<reference evidence="2" key="1">
    <citation type="submission" date="2021-08" db="EMBL/GenBank/DDBJ databases">
        <authorList>
            <person name="Zhang H."/>
            <person name="Xu M."/>
            <person name="Yu Z."/>
            <person name="Yang L."/>
            <person name="Cai Y."/>
        </authorList>
    </citation>
    <scope>NUCLEOTIDE SEQUENCE</scope>
    <source>
        <strain evidence="2">CHL1</strain>
    </source>
</reference>
<dbReference type="RefSeq" id="WP_261403023.1">
    <property type="nucleotide sequence ID" value="NZ_CP081869.1"/>
</dbReference>
<dbReference type="InterPro" id="IPR038696">
    <property type="entry name" value="IalB_sf"/>
</dbReference>
<proteinExistence type="predicted"/>
<dbReference type="AlphaFoldDB" id="A0A9E6UPL9"/>
<feature type="chain" id="PRO_5039639102" evidence="1">
    <location>
        <begin position="22"/>
        <end position="166"/>
    </location>
</feature>
<dbReference type="Gene3D" id="2.60.40.1880">
    <property type="entry name" value="Invasion associated locus B (IalB) protein"/>
    <property type="match status" value="1"/>
</dbReference>
<dbReference type="EMBL" id="CP081869">
    <property type="protein sequence ID" value="QZN99899.1"/>
    <property type="molecule type" value="Genomic_DNA"/>
</dbReference>
<keyword evidence="3" id="KW-1185">Reference proteome</keyword>
<dbReference type="Pfam" id="PF06776">
    <property type="entry name" value="IalB"/>
    <property type="match status" value="1"/>
</dbReference>
<dbReference type="Proteomes" id="UP000825701">
    <property type="component" value="Chromosome"/>
</dbReference>
<organism evidence="2 3">
    <name type="scientific">Chenggangzhangella methanolivorans</name>
    <dbReference type="NCBI Taxonomy" id="1437009"/>
    <lineage>
        <taxon>Bacteria</taxon>
        <taxon>Pseudomonadati</taxon>
        <taxon>Pseudomonadota</taxon>
        <taxon>Alphaproteobacteria</taxon>
        <taxon>Hyphomicrobiales</taxon>
        <taxon>Methylopilaceae</taxon>
        <taxon>Chenggangzhangella</taxon>
    </lineage>
</organism>
<feature type="signal peptide" evidence="1">
    <location>
        <begin position="1"/>
        <end position="21"/>
    </location>
</feature>
<protein>
    <submittedName>
        <fullName evidence="2">Invasion associated locus B family protein</fullName>
    </submittedName>
</protein>